<dbReference type="Proteomes" id="UP000325003">
    <property type="component" value="Unassembled WGS sequence"/>
</dbReference>
<dbReference type="SUPFAM" id="SSF140453">
    <property type="entry name" value="EsxAB dimer-like"/>
    <property type="match status" value="1"/>
</dbReference>
<dbReference type="AlphaFoldDB" id="A0A5B1LLB2"/>
<organism evidence="1 2">
    <name type="scientific">Nocardioides humilatus</name>
    <dbReference type="NCBI Taxonomy" id="2607660"/>
    <lineage>
        <taxon>Bacteria</taxon>
        <taxon>Bacillati</taxon>
        <taxon>Actinomycetota</taxon>
        <taxon>Actinomycetes</taxon>
        <taxon>Propionibacteriales</taxon>
        <taxon>Nocardioidaceae</taxon>
        <taxon>Nocardioides</taxon>
    </lineage>
</organism>
<dbReference type="Gene3D" id="1.10.287.1060">
    <property type="entry name" value="ESAT-6-like"/>
    <property type="match status" value="1"/>
</dbReference>
<name>A0A5B1LLB2_9ACTN</name>
<reference evidence="1 2" key="1">
    <citation type="submission" date="2019-09" db="EMBL/GenBank/DDBJ databases">
        <title>Nocardioides panacisoli sp. nov., isolated from the soil of a ginseng field.</title>
        <authorList>
            <person name="Cho C."/>
        </authorList>
    </citation>
    <scope>NUCLEOTIDE SEQUENCE [LARGE SCALE GENOMIC DNA]</scope>
    <source>
        <strain evidence="1 2">BN130099</strain>
    </source>
</reference>
<protein>
    <recommendedName>
        <fullName evidence="3">WXG100 family type VII secretion target</fullName>
    </recommendedName>
</protein>
<dbReference type="EMBL" id="VUJV01000001">
    <property type="protein sequence ID" value="KAA1421555.1"/>
    <property type="molecule type" value="Genomic_DNA"/>
</dbReference>
<dbReference type="InterPro" id="IPR036689">
    <property type="entry name" value="ESAT-6-like_sf"/>
</dbReference>
<evidence type="ECO:0000313" key="1">
    <source>
        <dbReference type="EMBL" id="KAA1421555.1"/>
    </source>
</evidence>
<reference evidence="1 2" key="2">
    <citation type="submission" date="2019-09" db="EMBL/GenBank/DDBJ databases">
        <authorList>
            <person name="Jin C."/>
        </authorList>
    </citation>
    <scope>NUCLEOTIDE SEQUENCE [LARGE SCALE GENOMIC DNA]</scope>
    <source>
        <strain evidence="1 2">BN130099</strain>
    </source>
</reference>
<accession>A0A5B1LLB2</accession>
<evidence type="ECO:0008006" key="3">
    <source>
        <dbReference type="Google" id="ProtNLM"/>
    </source>
</evidence>
<keyword evidence="2" id="KW-1185">Reference proteome</keyword>
<sequence length="290" mass="31120">MTFVGMDLDQVRAHADGLGVEAQRLESLIQQVDAAVDQAGWAWPGPDADAFRDAWFSSYRSSLNAAAVQLGDAVMVLYRQIEEQALASGEPVPGGSFSIGGFSWTVGPDGSGFPSISDLLLAGFSGFEIGTSIASFVGDFAETWKDAWKLENFPGGKWLGNGLKGIGLGFALSDLYAAGQRGDLAGGVKSALDVGMTVASAPLSLLWTGLSTEVGFFLPLNSQEADNLYSYMQNNRGLTPEQINERWSGWQGFINYGNDNVARKAPWLVEGADKLMEKPAEWLYNMGIKL</sequence>
<dbReference type="RefSeq" id="WP_149727015.1">
    <property type="nucleotide sequence ID" value="NZ_VUJV01000001.1"/>
</dbReference>
<proteinExistence type="predicted"/>
<evidence type="ECO:0000313" key="2">
    <source>
        <dbReference type="Proteomes" id="UP000325003"/>
    </source>
</evidence>
<comment type="caution">
    <text evidence="1">The sequence shown here is derived from an EMBL/GenBank/DDBJ whole genome shotgun (WGS) entry which is preliminary data.</text>
</comment>
<gene>
    <name evidence="1" type="ORF">F0U44_04515</name>
</gene>